<reference evidence="2 3" key="1">
    <citation type="submission" date="2024-11" db="EMBL/GenBank/DDBJ databases">
        <title>Chromosome-level genome assembly of the freshwater bivalve Anodonta woodiana.</title>
        <authorList>
            <person name="Chen X."/>
        </authorList>
    </citation>
    <scope>NUCLEOTIDE SEQUENCE [LARGE SCALE GENOMIC DNA]</scope>
    <source>
        <strain evidence="2">MN2024</strain>
        <tissue evidence="2">Gills</tissue>
    </source>
</reference>
<evidence type="ECO:0000313" key="3">
    <source>
        <dbReference type="Proteomes" id="UP001634394"/>
    </source>
</evidence>
<feature type="compositionally biased region" description="Basic residues" evidence="1">
    <location>
        <begin position="22"/>
        <end position="32"/>
    </location>
</feature>
<sequence>FQREENGSETNDHVLYPDVSARRRRKTKRRREKAMYRSPDTKTVCSQTNKSQLGSDQRLFIT</sequence>
<protein>
    <submittedName>
        <fullName evidence="2">Uncharacterized protein</fullName>
    </submittedName>
</protein>
<dbReference type="EMBL" id="JBJQND010000022">
    <property type="protein sequence ID" value="KAL3831185.1"/>
    <property type="molecule type" value="Genomic_DNA"/>
</dbReference>
<proteinExistence type="predicted"/>
<feature type="region of interest" description="Disordered" evidence="1">
    <location>
        <begin position="1"/>
        <end position="62"/>
    </location>
</feature>
<evidence type="ECO:0000256" key="1">
    <source>
        <dbReference type="SAM" id="MobiDB-lite"/>
    </source>
</evidence>
<keyword evidence="3" id="KW-1185">Reference proteome</keyword>
<feature type="compositionally biased region" description="Basic and acidic residues" evidence="1">
    <location>
        <begin position="1"/>
        <end position="12"/>
    </location>
</feature>
<evidence type="ECO:0000313" key="2">
    <source>
        <dbReference type="EMBL" id="KAL3831185.1"/>
    </source>
</evidence>
<accession>A0ABD3T2T3</accession>
<name>A0ABD3T2T3_SINWO</name>
<comment type="caution">
    <text evidence="2">The sequence shown here is derived from an EMBL/GenBank/DDBJ whole genome shotgun (WGS) entry which is preliminary data.</text>
</comment>
<feature type="non-terminal residue" evidence="2">
    <location>
        <position position="1"/>
    </location>
</feature>
<organism evidence="2 3">
    <name type="scientific">Sinanodonta woodiana</name>
    <name type="common">Chinese pond mussel</name>
    <name type="synonym">Anodonta woodiana</name>
    <dbReference type="NCBI Taxonomy" id="1069815"/>
    <lineage>
        <taxon>Eukaryota</taxon>
        <taxon>Metazoa</taxon>
        <taxon>Spiralia</taxon>
        <taxon>Lophotrochozoa</taxon>
        <taxon>Mollusca</taxon>
        <taxon>Bivalvia</taxon>
        <taxon>Autobranchia</taxon>
        <taxon>Heteroconchia</taxon>
        <taxon>Palaeoheterodonta</taxon>
        <taxon>Unionida</taxon>
        <taxon>Unionoidea</taxon>
        <taxon>Unionidae</taxon>
        <taxon>Unioninae</taxon>
        <taxon>Sinanodonta</taxon>
    </lineage>
</organism>
<dbReference type="AlphaFoldDB" id="A0ABD3T2T3"/>
<feature type="compositionally biased region" description="Polar residues" evidence="1">
    <location>
        <begin position="41"/>
        <end position="55"/>
    </location>
</feature>
<dbReference type="Proteomes" id="UP001634394">
    <property type="component" value="Unassembled WGS sequence"/>
</dbReference>
<gene>
    <name evidence="2" type="ORF">ACJMK2_044780</name>
</gene>